<reference evidence="2" key="1">
    <citation type="submission" date="2022-11" db="UniProtKB">
        <authorList>
            <consortium name="WormBaseParasite"/>
        </authorList>
    </citation>
    <scope>IDENTIFICATION</scope>
</reference>
<organism evidence="1 2">
    <name type="scientific">Meloidogyne floridensis</name>
    <dbReference type="NCBI Taxonomy" id="298350"/>
    <lineage>
        <taxon>Eukaryota</taxon>
        <taxon>Metazoa</taxon>
        <taxon>Ecdysozoa</taxon>
        <taxon>Nematoda</taxon>
        <taxon>Chromadorea</taxon>
        <taxon>Rhabditida</taxon>
        <taxon>Tylenchina</taxon>
        <taxon>Tylenchomorpha</taxon>
        <taxon>Tylenchoidea</taxon>
        <taxon>Meloidogynidae</taxon>
        <taxon>Meloidogyninae</taxon>
        <taxon>Meloidogyne</taxon>
    </lineage>
</organism>
<name>A0A915NZ22_9BILA</name>
<dbReference type="AlphaFoldDB" id="A0A915NZ22"/>
<sequence>MEQQHQLIYKPIPIKIEGIFNKYFNNEKKNDEDEEQLNSKLLLTQQLNSINTTRRMSAPATLFPQNLQFLQEQSQTIKTFTDWS</sequence>
<protein>
    <submittedName>
        <fullName evidence="2">Uncharacterized protein</fullName>
    </submittedName>
</protein>
<proteinExistence type="predicted"/>
<accession>A0A915NZ22</accession>
<dbReference type="Proteomes" id="UP000887560">
    <property type="component" value="Unplaced"/>
</dbReference>
<dbReference type="WBParaSite" id="scf7180000421424.g6897">
    <property type="protein sequence ID" value="scf7180000421424.g6897"/>
    <property type="gene ID" value="scf7180000421424.g6897"/>
</dbReference>
<evidence type="ECO:0000313" key="2">
    <source>
        <dbReference type="WBParaSite" id="scf7180000421424.g6897"/>
    </source>
</evidence>
<keyword evidence="1" id="KW-1185">Reference proteome</keyword>
<evidence type="ECO:0000313" key="1">
    <source>
        <dbReference type="Proteomes" id="UP000887560"/>
    </source>
</evidence>